<dbReference type="EMBL" id="JAPTGD010000002">
    <property type="protein sequence ID" value="MDU9693428.1"/>
    <property type="molecule type" value="Genomic_DNA"/>
</dbReference>
<dbReference type="Proteomes" id="UP001269400">
    <property type="component" value="Unassembled WGS sequence"/>
</dbReference>
<sequence>MLLWTNIKEREVVMYKNCQAKILEKRVPNKIVIRNLEFPEKGNWISAELDVEAVEKFEKSKEH</sequence>
<name>A0AAX6NC13_PRIAR</name>
<accession>A0AAX6NC13</accession>
<evidence type="ECO:0000313" key="2">
    <source>
        <dbReference type="Proteomes" id="UP001269400"/>
    </source>
</evidence>
<gene>
    <name evidence="1" type="ORF">O0Q50_19835</name>
</gene>
<protein>
    <submittedName>
        <fullName evidence="1">Uncharacterized protein</fullName>
    </submittedName>
</protein>
<dbReference type="RefSeq" id="WP_316910655.1">
    <property type="nucleotide sequence ID" value="NZ_JAPTGD010000002.1"/>
</dbReference>
<reference evidence="1" key="2">
    <citation type="submission" date="2022-12" db="EMBL/GenBank/DDBJ databases">
        <authorList>
            <person name="Dechsakulwatana C."/>
            <person name="Rungsihiranrut A."/>
            <person name="Muangchinda C."/>
            <person name="Ningthoujam R."/>
            <person name="Klankeo P."/>
            <person name="Pinyakong O."/>
        </authorList>
    </citation>
    <scope>NUCLEOTIDE SEQUENCE</scope>
    <source>
        <strain evidence="1">TL01-2</strain>
    </source>
</reference>
<proteinExistence type="predicted"/>
<reference evidence="1" key="1">
    <citation type="journal article" date="2022" name="J Environ Chem Eng">
        <title>Biodegradation of petroleum oil using a constructed nonpathogenic and heavy metal-tolerant bacterial consortium isolated from marine sponges.</title>
        <authorList>
            <person name="Dechsakulwatana C."/>
            <person name="Rungsihiranrut A."/>
            <person name="Muangchinda C."/>
            <person name="Ningthoujam R."/>
            <person name="Klankeo P."/>
            <person name="Pinyakong O."/>
        </authorList>
    </citation>
    <scope>NUCLEOTIDE SEQUENCE</scope>
    <source>
        <strain evidence="1">TL01-2</strain>
    </source>
</reference>
<dbReference type="AlphaFoldDB" id="A0AAX6NC13"/>
<evidence type="ECO:0000313" key="1">
    <source>
        <dbReference type="EMBL" id="MDU9693428.1"/>
    </source>
</evidence>
<organism evidence="1 2">
    <name type="scientific">Priestia aryabhattai</name>
    <name type="common">Bacillus aryabhattai</name>
    <dbReference type="NCBI Taxonomy" id="412384"/>
    <lineage>
        <taxon>Bacteria</taxon>
        <taxon>Bacillati</taxon>
        <taxon>Bacillota</taxon>
        <taxon>Bacilli</taxon>
        <taxon>Bacillales</taxon>
        <taxon>Bacillaceae</taxon>
        <taxon>Priestia</taxon>
    </lineage>
</organism>
<comment type="caution">
    <text evidence="1">The sequence shown here is derived from an EMBL/GenBank/DDBJ whole genome shotgun (WGS) entry which is preliminary data.</text>
</comment>